<dbReference type="GO" id="GO:0005524">
    <property type="term" value="F:ATP binding"/>
    <property type="evidence" value="ECO:0007669"/>
    <property type="project" value="UniProtKB-UniRule"/>
</dbReference>
<dbReference type="OrthoDB" id="432719at2759"/>
<dbReference type="PANTHER" id="PTHR43520:SF8">
    <property type="entry name" value="P-TYPE CU(+) TRANSPORTER"/>
    <property type="match status" value="1"/>
</dbReference>
<sequence>MSDHEPVGGRDSSSKLIRSTPSEYGSTSQTRRVYVASFALDGLTCATCVNAVRGAVESLEGVERETVDVRLLPDATLTLQYDGDRLNDDDIAEEIEDIGFGAVLSSKHELGRDLERGSTEERTKTLYITTEDQCGVMSALLTLDGVDSVEYSKQQQGSANDDKSNEQAGFLRTVQNLMDKVFGRAGTQGYAPVSSPSPANGSGTLEVTYHPSQTGVRSIVDFVTSITSQPVQAWDSMSYQMKQKKIEARRQHEITAWRDQLLFATAFALPVFVTSMILMKIPASHSYLRRIAFFGINREELVCWALATPVQFISGGRFYRESYHSVKNGKLGMSFLIAMGTTAAYLYSIAAVAYNAIKALAKNRTSKAVSALADLAPDSATLVGTFDETSKSSSSEPERIIPLSLLQKNDILLVRPGEKVPTDGVVKSGSTTIDESMLTGESMPVIKIEGDKLIGGTINLQGSVNMVVEELGEDTALAQVIQLIETAQSSKANIQEVADSIAAVFTPFVIAAALTTYCVWAILLNCGPLDEIKDTWPYRRQGFNDWTLPLLFAISVLVIACPCALGLATPTAVMVGTGLGARLGILIRGGEPLESSKDLTCVVFDKTGTLTRGEMAVQDILLLSDRLAVEMHDEKSRCGSEMSDIDTVRDARRVATANMFYYAACAEQGSEHPIATAILSKARDYGIGNGLDRPLDEVDGFEADAGKGVKCTVNNTAVHLGNRRCLAANDVNISPGTFDAMEYLENKGQASGVFDFTAVVISINGTSEAVVGLIDYAKEEAALTVNVLQHVLGIQVFMLTGDNVRTANAVARDVGITATNVVADVLPSEKILFVKKLRQEGERVAMVGDGVNDSPALAEADVGIAIGSGTQIAHEAAGIVLVNSKLTDLLVAIDLSRTIYSRIRLNFYWALGESVLLRESRDQRRPSSQIFLLILGYNSLAIPVAAGLFYPLTHTALPPYIAAFAMALSSISVLVSSLSLNSYEAPTFGEKKYGRDARKGQFGLDSLVYKASSGKQFNISIQCDAMQNNKPCLCQPETCECAPSGEHRVASQVDSSNFPGCHGQWGQQCKCDPCRCAGCSSCNSKS</sequence>
<evidence type="ECO:0000256" key="11">
    <source>
        <dbReference type="SAM" id="MobiDB-lite"/>
    </source>
</evidence>
<dbReference type="SUPFAM" id="SSF56784">
    <property type="entry name" value="HAD-like"/>
    <property type="match status" value="1"/>
</dbReference>
<dbReference type="InterPro" id="IPR023299">
    <property type="entry name" value="ATPase_P-typ_cyto_dom_N"/>
</dbReference>
<dbReference type="OMA" id="WECFFDE"/>
<keyword evidence="3 10" id="KW-0812">Transmembrane</keyword>
<feature type="transmembrane region" description="Helical" evidence="10">
    <location>
        <begin position="261"/>
        <end position="281"/>
    </location>
</feature>
<evidence type="ECO:0000256" key="8">
    <source>
        <dbReference type="ARBA" id="ARBA00022989"/>
    </source>
</evidence>
<evidence type="ECO:0000256" key="9">
    <source>
        <dbReference type="ARBA" id="ARBA00023136"/>
    </source>
</evidence>
<dbReference type="Gene3D" id="3.30.70.100">
    <property type="match status" value="1"/>
</dbReference>
<dbReference type="InterPro" id="IPR006121">
    <property type="entry name" value="HMA_dom"/>
</dbReference>
<dbReference type="PROSITE" id="PS50846">
    <property type="entry name" value="HMA_2"/>
    <property type="match status" value="1"/>
</dbReference>
<dbReference type="InterPro" id="IPR027256">
    <property type="entry name" value="P-typ_ATPase_IB"/>
</dbReference>
<keyword evidence="8 10" id="KW-1133">Transmembrane helix</keyword>
<feature type="transmembrane region" description="Helical" evidence="10">
    <location>
        <begin position="501"/>
        <end position="523"/>
    </location>
</feature>
<evidence type="ECO:0000256" key="7">
    <source>
        <dbReference type="ARBA" id="ARBA00022967"/>
    </source>
</evidence>
<name>K0SDM0_THAOC</name>
<feature type="transmembrane region" description="Helical" evidence="10">
    <location>
        <begin position="301"/>
        <end position="319"/>
    </location>
</feature>
<dbReference type="GO" id="GO:0012505">
    <property type="term" value="C:endomembrane system"/>
    <property type="evidence" value="ECO:0007669"/>
    <property type="project" value="UniProtKB-SubCell"/>
</dbReference>
<dbReference type="FunFam" id="2.70.150.10:FF:000002">
    <property type="entry name" value="Copper-transporting ATPase 1, putative"/>
    <property type="match status" value="1"/>
</dbReference>
<keyword evidence="7" id="KW-1278">Translocase</keyword>
<dbReference type="SUPFAM" id="SSF55008">
    <property type="entry name" value="HMA, heavy metal-associated domain"/>
    <property type="match status" value="1"/>
</dbReference>
<reference evidence="13 14" key="1">
    <citation type="journal article" date="2012" name="Genome Biol.">
        <title>Genome and low-iron response of an oceanic diatom adapted to chronic iron limitation.</title>
        <authorList>
            <person name="Lommer M."/>
            <person name="Specht M."/>
            <person name="Roy A.S."/>
            <person name="Kraemer L."/>
            <person name="Andreson R."/>
            <person name="Gutowska M.A."/>
            <person name="Wolf J."/>
            <person name="Bergner S.V."/>
            <person name="Schilhabel M.B."/>
            <person name="Klostermeier U.C."/>
            <person name="Beiko R.G."/>
            <person name="Rosenstiel P."/>
            <person name="Hippler M."/>
            <person name="Laroche J."/>
        </authorList>
    </citation>
    <scope>NUCLEOTIDE SEQUENCE [LARGE SCALE GENOMIC DNA]</scope>
    <source>
        <strain evidence="13 14">CCMP1005</strain>
    </source>
</reference>
<dbReference type="CDD" id="cd00371">
    <property type="entry name" value="HMA"/>
    <property type="match status" value="1"/>
</dbReference>
<dbReference type="PRINTS" id="PR00120">
    <property type="entry name" value="HATPASE"/>
</dbReference>
<evidence type="ECO:0000256" key="1">
    <source>
        <dbReference type="ARBA" id="ARBA00004127"/>
    </source>
</evidence>
<dbReference type="AlphaFoldDB" id="K0SDM0"/>
<dbReference type="GO" id="GO:0043682">
    <property type="term" value="F:P-type divalent copper transporter activity"/>
    <property type="evidence" value="ECO:0007669"/>
    <property type="project" value="TreeGrafter"/>
</dbReference>
<dbReference type="PANTHER" id="PTHR43520">
    <property type="entry name" value="ATP7, ISOFORM B"/>
    <property type="match status" value="1"/>
</dbReference>
<dbReference type="SFLD" id="SFLDG00002">
    <property type="entry name" value="C1.7:_P-type_atpase_like"/>
    <property type="match status" value="1"/>
</dbReference>
<dbReference type="InterPro" id="IPR001757">
    <property type="entry name" value="P_typ_ATPase"/>
</dbReference>
<evidence type="ECO:0000256" key="3">
    <source>
        <dbReference type="ARBA" id="ARBA00022692"/>
    </source>
</evidence>
<feature type="transmembrane region" description="Helical" evidence="10">
    <location>
        <begin position="930"/>
        <end position="949"/>
    </location>
</feature>
<keyword evidence="5 10" id="KW-0547">Nucleotide-binding</keyword>
<evidence type="ECO:0000256" key="10">
    <source>
        <dbReference type="RuleBase" id="RU362081"/>
    </source>
</evidence>
<proteinExistence type="inferred from homology"/>
<feature type="transmembrane region" description="Helical" evidence="10">
    <location>
        <begin position="546"/>
        <end position="568"/>
    </location>
</feature>
<dbReference type="eggNOG" id="KOG0207">
    <property type="taxonomic scope" value="Eukaryota"/>
</dbReference>
<dbReference type="NCBIfam" id="TIGR01525">
    <property type="entry name" value="ATPase-IB_hvy"/>
    <property type="match status" value="1"/>
</dbReference>
<comment type="subcellular location">
    <subcellularLocation>
        <location evidence="1">Endomembrane system</location>
        <topology evidence="1">Multi-pass membrane protein</topology>
    </subcellularLocation>
    <subcellularLocation>
        <location evidence="10">Membrane</location>
    </subcellularLocation>
</comment>
<evidence type="ECO:0000313" key="13">
    <source>
        <dbReference type="EMBL" id="EJK63495.1"/>
    </source>
</evidence>
<feature type="transmembrane region" description="Helical" evidence="10">
    <location>
        <begin position="961"/>
        <end position="983"/>
    </location>
</feature>
<dbReference type="InterPro" id="IPR036163">
    <property type="entry name" value="HMA_dom_sf"/>
</dbReference>
<dbReference type="NCBIfam" id="TIGR01494">
    <property type="entry name" value="ATPase_P-type"/>
    <property type="match status" value="1"/>
</dbReference>
<dbReference type="InterPro" id="IPR023214">
    <property type="entry name" value="HAD_sf"/>
</dbReference>
<keyword evidence="4 10" id="KW-0479">Metal-binding</keyword>
<dbReference type="Gene3D" id="2.70.150.10">
    <property type="entry name" value="Calcium-transporting ATPase, cytoplasmic transduction domain A"/>
    <property type="match status" value="1"/>
</dbReference>
<organism evidence="13 14">
    <name type="scientific">Thalassiosira oceanica</name>
    <name type="common">Marine diatom</name>
    <dbReference type="NCBI Taxonomy" id="159749"/>
    <lineage>
        <taxon>Eukaryota</taxon>
        <taxon>Sar</taxon>
        <taxon>Stramenopiles</taxon>
        <taxon>Ochrophyta</taxon>
        <taxon>Bacillariophyta</taxon>
        <taxon>Coscinodiscophyceae</taxon>
        <taxon>Thalassiosirophycidae</taxon>
        <taxon>Thalassiosirales</taxon>
        <taxon>Thalassiosiraceae</taxon>
        <taxon>Thalassiosira</taxon>
    </lineage>
</organism>
<keyword evidence="9 10" id="KW-0472">Membrane</keyword>
<dbReference type="Pfam" id="PF00122">
    <property type="entry name" value="E1-E2_ATPase"/>
    <property type="match status" value="1"/>
</dbReference>
<dbReference type="CDD" id="cd02094">
    <property type="entry name" value="P-type_ATPase_Cu-like"/>
    <property type="match status" value="1"/>
</dbReference>
<evidence type="ECO:0000256" key="4">
    <source>
        <dbReference type="ARBA" id="ARBA00022723"/>
    </source>
</evidence>
<dbReference type="SUPFAM" id="SSF81653">
    <property type="entry name" value="Calcium ATPase, transduction domain A"/>
    <property type="match status" value="1"/>
</dbReference>
<feature type="region of interest" description="Disordered" evidence="11">
    <location>
        <begin position="1"/>
        <end position="24"/>
    </location>
</feature>
<evidence type="ECO:0000259" key="12">
    <source>
        <dbReference type="PROSITE" id="PS50846"/>
    </source>
</evidence>
<dbReference type="Gene3D" id="3.40.50.1000">
    <property type="entry name" value="HAD superfamily/HAD-like"/>
    <property type="match status" value="1"/>
</dbReference>
<dbReference type="Pfam" id="PF00403">
    <property type="entry name" value="HMA"/>
    <property type="match status" value="1"/>
</dbReference>
<dbReference type="SFLD" id="SFLDF00027">
    <property type="entry name" value="p-type_atpase"/>
    <property type="match status" value="1"/>
</dbReference>
<dbReference type="InterPro" id="IPR018303">
    <property type="entry name" value="ATPase_P-typ_P_site"/>
</dbReference>
<evidence type="ECO:0000313" key="14">
    <source>
        <dbReference type="Proteomes" id="UP000266841"/>
    </source>
</evidence>
<feature type="compositionally biased region" description="Polar residues" evidence="11">
    <location>
        <begin position="14"/>
        <end position="24"/>
    </location>
</feature>
<dbReference type="Proteomes" id="UP000266841">
    <property type="component" value="Unassembled WGS sequence"/>
</dbReference>
<feature type="domain" description="HMA" evidence="12">
    <location>
        <begin position="34"/>
        <end position="103"/>
    </location>
</feature>
<dbReference type="Gene3D" id="3.40.1110.10">
    <property type="entry name" value="Calcium-transporting ATPase, cytoplasmic domain N"/>
    <property type="match status" value="1"/>
</dbReference>
<feature type="transmembrane region" description="Helical" evidence="10">
    <location>
        <begin position="331"/>
        <end position="357"/>
    </location>
</feature>
<evidence type="ECO:0000256" key="5">
    <source>
        <dbReference type="ARBA" id="ARBA00022741"/>
    </source>
</evidence>
<comment type="caution">
    <text evidence="13">The sequence shown here is derived from an EMBL/GenBank/DDBJ whole genome shotgun (WGS) entry which is preliminary data.</text>
</comment>
<dbReference type="GO" id="GO:0055070">
    <property type="term" value="P:copper ion homeostasis"/>
    <property type="evidence" value="ECO:0007669"/>
    <property type="project" value="TreeGrafter"/>
</dbReference>
<evidence type="ECO:0000256" key="2">
    <source>
        <dbReference type="ARBA" id="ARBA00006024"/>
    </source>
</evidence>
<dbReference type="Pfam" id="PF00702">
    <property type="entry name" value="Hydrolase"/>
    <property type="match status" value="1"/>
</dbReference>
<dbReference type="InterPro" id="IPR023298">
    <property type="entry name" value="ATPase_P-typ_TM_dom_sf"/>
</dbReference>
<dbReference type="GO" id="GO:0005507">
    <property type="term" value="F:copper ion binding"/>
    <property type="evidence" value="ECO:0007669"/>
    <property type="project" value="TreeGrafter"/>
</dbReference>
<dbReference type="InterPro" id="IPR044492">
    <property type="entry name" value="P_typ_ATPase_HD_dom"/>
</dbReference>
<dbReference type="EMBL" id="AGNL01018212">
    <property type="protein sequence ID" value="EJK63495.1"/>
    <property type="molecule type" value="Genomic_DNA"/>
</dbReference>
<dbReference type="InterPro" id="IPR017969">
    <property type="entry name" value="Heavy-metal-associated_CS"/>
</dbReference>
<dbReference type="InterPro" id="IPR059000">
    <property type="entry name" value="ATPase_P-type_domA"/>
</dbReference>
<dbReference type="SUPFAM" id="SSF81665">
    <property type="entry name" value="Calcium ATPase, transmembrane domain M"/>
    <property type="match status" value="1"/>
</dbReference>
<protein>
    <recommendedName>
        <fullName evidence="12">HMA domain-containing protein</fullName>
    </recommendedName>
</protein>
<evidence type="ECO:0000256" key="6">
    <source>
        <dbReference type="ARBA" id="ARBA00022840"/>
    </source>
</evidence>
<comment type="similarity">
    <text evidence="2 10">Belongs to the cation transport ATPase (P-type) (TC 3.A.3) family. Type IB subfamily.</text>
</comment>
<dbReference type="GO" id="GO:0016887">
    <property type="term" value="F:ATP hydrolysis activity"/>
    <property type="evidence" value="ECO:0007669"/>
    <property type="project" value="InterPro"/>
</dbReference>
<keyword evidence="14" id="KW-1185">Reference proteome</keyword>
<dbReference type="PROSITE" id="PS00154">
    <property type="entry name" value="ATPASE_E1_E2"/>
    <property type="match status" value="1"/>
</dbReference>
<dbReference type="GO" id="GO:0016020">
    <property type="term" value="C:membrane"/>
    <property type="evidence" value="ECO:0007669"/>
    <property type="project" value="UniProtKB-SubCell"/>
</dbReference>
<dbReference type="PRINTS" id="PR00119">
    <property type="entry name" value="CATATPASE"/>
</dbReference>
<dbReference type="SFLD" id="SFLDS00003">
    <property type="entry name" value="Haloacid_Dehalogenase"/>
    <property type="match status" value="1"/>
</dbReference>
<accession>K0SDM0</accession>
<dbReference type="InterPro" id="IPR036412">
    <property type="entry name" value="HAD-like_sf"/>
</dbReference>
<dbReference type="InterPro" id="IPR008250">
    <property type="entry name" value="ATPase_P-typ_transduc_dom_A_sf"/>
</dbReference>
<dbReference type="PROSITE" id="PS01047">
    <property type="entry name" value="HMA_1"/>
    <property type="match status" value="1"/>
</dbReference>
<keyword evidence="6 10" id="KW-0067">ATP-binding</keyword>
<gene>
    <name evidence="13" type="ORF">THAOC_15838</name>
</gene>